<dbReference type="RefSeq" id="WP_118765694.1">
    <property type="nucleotide sequence ID" value="NZ_QWKP01000072.1"/>
</dbReference>
<evidence type="ECO:0000256" key="1">
    <source>
        <dbReference type="PROSITE-ProRule" id="PRU01251"/>
    </source>
</evidence>
<feature type="domain" description="Clp R" evidence="2">
    <location>
        <begin position="2"/>
        <end position="176"/>
    </location>
</feature>
<name>A0A413RR85_9CELL</name>
<comment type="caution">
    <text evidence="3">The sequence shown here is derived from an EMBL/GenBank/DDBJ whole genome shotgun (WGS) entry which is preliminary data.</text>
</comment>
<evidence type="ECO:0000313" key="4">
    <source>
        <dbReference type="Proteomes" id="UP000283374"/>
    </source>
</evidence>
<evidence type="ECO:0000259" key="2">
    <source>
        <dbReference type="PROSITE" id="PS51903"/>
    </source>
</evidence>
<dbReference type="AlphaFoldDB" id="A0A413RR85"/>
<proteinExistence type="predicted"/>
<dbReference type="SUPFAM" id="SSF81923">
    <property type="entry name" value="Double Clp-N motif"/>
    <property type="match status" value="2"/>
</dbReference>
<dbReference type="InterPro" id="IPR036628">
    <property type="entry name" value="Clp_N_dom_sf"/>
</dbReference>
<dbReference type="EMBL" id="QWKP01000072">
    <property type="protein sequence ID" value="RHA44443.1"/>
    <property type="molecule type" value="Genomic_DNA"/>
</dbReference>
<dbReference type="OrthoDB" id="3628183at2"/>
<evidence type="ECO:0000313" key="3">
    <source>
        <dbReference type="EMBL" id="RHA44443.1"/>
    </source>
</evidence>
<gene>
    <name evidence="3" type="ORF">D1825_01215</name>
</gene>
<protein>
    <recommendedName>
        <fullName evidence="2">Clp R domain-containing protein</fullName>
    </recommendedName>
</protein>
<dbReference type="Pfam" id="PF02861">
    <property type="entry name" value="Clp_N"/>
    <property type="match status" value="2"/>
</dbReference>
<accession>A0A413RR85</accession>
<reference evidence="3 4" key="1">
    <citation type="submission" date="2018-08" db="EMBL/GenBank/DDBJ databases">
        <title>Cellulomonas rhizosphaerae sp. nov., a novel actinomycete isolated from soil.</title>
        <authorList>
            <person name="Tian Y."/>
        </authorList>
    </citation>
    <scope>NUCLEOTIDE SEQUENCE [LARGE SCALE GENOMIC DNA]</scope>
    <source>
        <strain evidence="3 4">NEAU-TCZ24</strain>
    </source>
</reference>
<keyword evidence="1" id="KW-0677">Repeat</keyword>
<dbReference type="InterPro" id="IPR004176">
    <property type="entry name" value="Clp_R_N"/>
</dbReference>
<dbReference type="Proteomes" id="UP000283374">
    <property type="component" value="Unassembled WGS sequence"/>
</dbReference>
<organism evidence="3 4">
    <name type="scientific">Cellulomonas rhizosphaerae</name>
    <dbReference type="NCBI Taxonomy" id="2293719"/>
    <lineage>
        <taxon>Bacteria</taxon>
        <taxon>Bacillati</taxon>
        <taxon>Actinomycetota</taxon>
        <taxon>Actinomycetes</taxon>
        <taxon>Micrococcales</taxon>
        <taxon>Cellulomonadaceae</taxon>
        <taxon>Cellulomonas</taxon>
    </lineage>
</organism>
<keyword evidence="4" id="KW-1185">Reference proteome</keyword>
<dbReference type="PROSITE" id="PS51903">
    <property type="entry name" value="CLP_R"/>
    <property type="match status" value="1"/>
</dbReference>
<dbReference type="Gene3D" id="1.10.1780.10">
    <property type="entry name" value="Clp, N-terminal domain"/>
    <property type="match status" value="2"/>
</dbReference>
<sequence length="176" mass="17855">MFERFATEARDAVTGAQSVARSRGDARITSAHLLLALAAEPTSVAALALSSLGVDGPALRTALDSPAAGSLDADALAAIGVDLDAVRAQVEGTFGAGALDRPAPSRGRHIPFAPDAKKVLEQSLRVVVAEKSRRIDTGHLLVAVSLVDDSAGREVLARAGVTAESARAAVAATRAA</sequence>